<comment type="similarity">
    <text evidence="2">Belongs to the binding-protein-dependent transport system permease family. FecCD subfamily.</text>
</comment>
<dbReference type="SUPFAM" id="SSF81345">
    <property type="entry name" value="ABC transporter involved in vitamin B12 uptake, BtuC"/>
    <property type="match status" value="1"/>
</dbReference>
<evidence type="ECO:0000313" key="9">
    <source>
        <dbReference type="EMBL" id="CEO90105.1"/>
    </source>
</evidence>
<dbReference type="CDD" id="cd06550">
    <property type="entry name" value="TM_ABC_iron-siderophores_like"/>
    <property type="match status" value="1"/>
</dbReference>
<dbReference type="EMBL" id="CDRZ01000273">
    <property type="protein sequence ID" value="CEO90105.1"/>
    <property type="molecule type" value="Genomic_DNA"/>
</dbReference>
<keyword evidence="10" id="KW-1185">Reference proteome</keyword>
<dbReference type="InterPro" id="IPR037294">
    <property type="entry name" value="ABC_BtuC-like"/>
</dbReference>
<evidence type="ECO:0000256" key="6">
    <source>
        <dbReference type="ARBA" id="ARBA00022989"/>
    </source>
</evidence>
<evidence type="ECO:0000313" key="10">
    <source>
        <dbReference type="Proteomes" id="UP000046155"/>
    </source>
</evidence>
<protein>
    <submittedName>
        <fullName evidence="9">Uncharacterized protein</fullName>
    </submittedName>
</protein>
<evidence type="ECO:0000256" key="4">
    <source>
        <dbReference type="ARBA" id="ARBA00022475"/>
    </source>
</evidence>
<feature type="transmembrane region" description="Helical" evidence="8">
    <location>
        <begin position="91"/>
        <end position="112"/>
    </location>
</feature>
<dbReference type="Pfam" id="PF01032">
    <property type="entry name" value="FecCD"/>
    <property type="match status" value="1"/>
</dbReference>
<dbReference type="PANTHER" id="PTHR30472">
    <property type="entry name" value="FERRIC ENTEROBACTIN TRANSPORT SYSTEM PERMEASE PROTEIN"/>
    <property type="match status" value="1"/>
</dbReference>
<feature type="transmembrane region" description="Helical" evidence="8">
    <location>
        <begin position="214"/>
        <end position="244"/>
    </location>
</feature>
<feature type="transmembrane region" description="Helical" evidence="8">
    <location>
        <begin position="343"/>
        <end position="362"/>
    </location>
</feature>
<dbReference type="RefSeq" id="WP_044665914.1">
    <property type="nucleotide sequence ID" value="NZ_CDRZ01000273.1"/>
</dbReference>
<evidence type="ECO:0000256" key="5">
    <source>
        <dbReference type="ARBA" id="ARBA00022692"/>
    </source>
</evidence>
<dbReference type="Gene3D" id="1.10.3470.10">
    <property type="entry name" value="ABC transporter involved in vitamin B12 uptake, BtuC"/>
    <property type="match status" value="1"/>
</dbReference>
<dbReference type="InterPro" id="IPR000522">
    <property type="entry name" value="ABC_transptr_permease_BtuC"/>
</dbReference>
<dbReference type="GO" id="GO:0033214">
    <property type="term" value="P:siderophore-iron import into cell"/>
    <property type="evidence" value="ECO:0007669"/>
    <property type="project" value="TreeGrafter"/>
</dbReference>
<dbReference type="GO" id="GO:0005886">
    <property type="term" value="C:plasma membrane"/>
    <property type="evidence" value="ECO:0007669"/>
    <property type="project" value="UniProtKB-SubCell"/>
</dbReference>
<evidence type="ECO:0000256" key="8">
    <source>
        <dbReference type="SAM" id="Phobius"/>
    </source>
</evidence>
<dbReference type="Proteomes" id="UP000046155">
    <property type="component" value="Unassembled WGS sequence"/>
</dbReference>
<feature type="transmembrane region" description="Helical" evidence="8">
    <location>
        <begin position="30"/>
        <end position="56"/>
    </location>
</feature>
<keyword evidence="7 8" id="KW-0472">Membrane</keyword>
<evidence type="ECO:0000256" key="2">
    <source>
        <dbReference type="ARBA" id="ARBA00007935"/>
    </source>
</evidence>
<dbReference type="FunFam" id="1.10.3470.10:FF:000001">
    <property type="entry name" value="Vitamin B12 ABC transporter permease BtuC"/>
    <property type="match status" value="1"/>
</dbReference>
<feature type="transmembrane region" description="Helical" evidence="8">
    <location>
        <begin position="185"/>
        <end position="202"/>
    </location>
</feature>
<dbReference type="PANTHER" id="PTHR30472:SF25">
    <property type="entry name" value="ABC TRANSPORTER PERMEASE PROTEIN MJ0876-RELATED"/>
    <property type="match status" value="1"/>
</dbReference>
<keyword evidence="6 8" id="KW-1133">Transmembrane helix</keyword>
<gene>
    <name evidence="9" type="ORF">SSCH_730002</name>
</gene>
<feature type="transmembrane region" description="Helical" evidence="8">
    <location>
        <begin position="124"/>
        <end position="146"/>
    </location>
</feature>
<accession>A0A0B7MJ75</accession>
<keyword evidence="4" id="KW-1003">Cell membrane</keyword>
<feature type="transmembrane region" description="Helical" evidence="8">
    <location>
        <begin position="273"/>
        <end position="302"/>
    </location>
</feature>
<keyword evidence="3" id="KW-0813">Transport</keyword>
<sequence length="369" mass="38815">MSVSATTEEAAGIAELEEIYQHSTARKLTLLGVLFILLIVIALVATATGVAGITVADVARVILSKIIPGLQLSTVSDLAETIVMELRLPRIFLAMLAGLSLAGAGAVMQGVLRNPLVSPFTLGLSAGASLGAAIAIVLGTSVLGSAFIVAGKYLIVVNSFIFGSITMLLIYGIAKIKGAVPETLILAGVALGYLFQAGVSALKYFSDNEALKDLVVWLMGGLWGASWETVIILFPIVLICLILLERYAWDLNALGSGEEVAMSLGVNVDRLRLVTLMLATLMASSTIAFTGIIGFIGLVAPHVCRFIVGSDNRFLLPGAALMGAVLLLLADTLARIVLAPVEIPVGILTSLIGAPFFLFLLLRKKHQYW</sequence>
<reference evidence="10" key="1">
    <citation type="submission" date="2015-01" db="EMBL/GenBank/DDBJ databases">
        <authorList>
            <person name="Manzoor Shahid"/>
            <person name="Zubair Saima"/>
        </authorList>
    </citation>
    <scope>NUCLEOTIDE SEQUENCE [LARGE SCALE GENOMIC DNA]</scope>
    <source>
        <strain evidence="10">Sp3</strain>
    </source>
</reference>
<dbReference type="GO" id="GO:0022857">
    <property type="term" value="F:transmembrane transporter activity"/>
    <property type="evidence" value="ECO:0007669"/>
    <property type="project" value="InterPro"/>
</dbReference>
<feature type="transmembrane region" description="Helical" evidence="8">
    <location>
        <begin position="314"/>
        <end position="337"/>
    </location>
</feature>
<feature type="transmembrane region" description="Helical" evidence="8">
    <location>
        <begin position="153"/>
        <end position="173"/>
    </location>
</feature>
<evidence type="ECO:0000256" key="1">
    <source>
        <dbReference type="ARBA" id="ARBA00004651"/>
    </source>
</evidence>
<organism evidence="9 10">
    <name type="scientific">Syntrophaceticus schinkii</name>
    <dbReference type="NCBI Taxonomy" id="499207"/>
    <lineage>
        <taxon>Bacteria</taxon>
        <taxon>Bacillati</taxon>
        <taxon>Bacillota</taxon>
        <taxon>Clostridia</taxon>
        <taxon>Thermoanaerobacterales</taxon>
        <taxon>Thermoanaerobacterales Family III. Incertae Sedis</taxon>
        <taxon>Syntrophaceticus</taxon>
    </lineage>
</organism>
<name>A0A0B7MJ75_9FIRM</name>
<dbReference type="AlphaFoldDB" id="A0A0B7MJ75"/>
<proteinExistence type="inferred from homology"/>
<comment type="subcellular location">
    <subcellularLocation>
        <location evidence="1">Cell membrane</location>
        <topology evidence="1">Multi-pass membrane protein</topology>
    </subcellularLocation>
</comment>
<evidence type="ECO:0000256" key="3">
    <source>
        <dbReference type="ARBA" id="ARBA00022448"/>
    </source>
</evidence>
<evidence type="ECO:0000256" key="7">
    <source>
        <dbReference type="ARBA" id="ARBA00023136"/>
    </source>
</evidence>
<keyword evidence="5 8" id="KW-0812">Transmembrane</keyword>